<dbReference type="Proteomes" id="UP000475862">
    <property type="component" value="Unassembled WGS sequence"/>
</dbReference>
<comment type="caution">
    <text evidence="3">The sequence shown here is derived from an EMBL/GenBank/DDBJ whole genome shotgun (WGS) entry which is preliminary data.</text>
</comment>
<keyword evidence="4" id="KW-1185">Reference proteome</keyword>
<evidence type="ECO:0000256" key="1">
    <source>
        <dbReference type="SAM" id="Coils"/>
    </source>
</evidence>
<feature type="compositionally biased region" description="Polar residues" evidence="2">
    <location>
        <begin position="739"/>
        <end position="750"/>
    </location>
</feature>
<accession>A0A6G0TUL8</accession>
<feature type="coiled-coil region" evidence="1">
    <location>
        <begin position="120"/>
        <end position="274"/>
    </location>
</feature>
<sequence length="756" mass="86924">MRFNLAGELRLRRKNRPLAMISNCPCDARTRQPCARHTTRHHTTTGYTASPEHNCKENLIVRPVQLSQMGAIWSRPADLPALTAPDLVEESFESTAIDAKDPDEFDRYLASIRERRHDALSSIKAEMNRLRECKEELEMVRKEKDGLEQQVKALKQVANISNDMLKIREAQVTDLKKRLQEMESHADECLADLRVEYQKQIDNIRNLRRLYEERAEAAAMGHEREINKERAKNSLLEAKLAEELNSKQGMNDFIAKLETDVQGKQIEYEQMKAKYMTTSADRMSLASQMSLVNNLFSTLLSGDEGPDFDRFARMLEENRELISDLTFNGDINETASVLMDIAGDTLERSEEVECTSNREKIASNLPKVWRILVELLGHYDNKTEIEDKPDDPNESRVASVSRTFLKLKDLILEKNSLVKDIGRLKTLNDHLESRLGHQQQKLSTVSAELCKAWNAVAKLNAQHRKLHTHEKILRYELQHKRTVLTELKQELEYCREKWDQARLKNTQSQEDWQSLREEFARRKCSTSVESGFEDDESRVAIADSGDCSDDDESWLKTLSLDTSETEAIDEPQSETEATGIKRLEKQSRSLLNQMVRTSRTSDSISERLEELQRQYGRSGRRTTSENEDHSEVLIEIPGASTSTSSTSIILQPNENNILQTDEIVIRTEKEERLQQNTATAVLRPDEEERLQRRAARLKRLEEQCLGLFRQVSETNARSDMISDRLDEVHARQVARSNDRQATTNTTVQPDETPENL</sequence>
<dbReference type="OrthoDB" id="8191583at2759"/>
<gene>
    <name evidence="3" type="ORF">AGLY_005629</name>
</gene>
<dbReference type="EMBL" id="VYZN01000016">
    <property type="protein sequence ID" value="KAE9538530.1"/>
    <property type="molecule type" value="Genomic_DNA"/>
</dbReference>
<proteinExistence type="predicted"/>
<name>A0A6G0TUL8_APHGL</name>
<feature type="coiled-coil region" evidence="1">
    <location>
        <begin position="580"/>
        <end position="614"/>
    </location>
</feature>
<protein>
    <submittedName>
        <fullName evidence="3">Uncharacterized protein</fullName>
    </submittedName>
</protein>
<evidence type="ECO:0000256" key="2">
    <source>
        <dbReference type="SAM" id="MobiDB-lite"/>
    </source>
</evidence>
<evidence type="ECO:0000313" key="4">
    <source>
        <dbReference type="Proteomes" id="UP000475862"/>
    </source>
</evidence>
<reference evidence="3 4" key="1">
    <citation type="submission" date="2019-08" db="EMBL/GenBank/DDBJ databases">
        <title>The genome of the soybean aphid Biotype 1, its phylome, world population structure and adaptation to the North American continent.</title>
        <authorList>
            <person name="Giordano R."/>
            <person name="Donthu R.K."/>
            <person name="Hernandez A.G."/>
            <person name="Wright C.L."/>
            <person name="Zimin A.V."/>
        </authorList>
    </citation>
    <scope>NUCLEOTIDE SEQUENCE [LARGE SCALE GENOMIC DNA]</scope>
    <source>
        <tissue evidence="3">Whole aphids</tissue>
    </source>
</reference>
<evidence type="ECO:0000313" key="3">
    <source>
        <dbReference type="EMBL" id="KAE9538530.1"/>
    </source>
</evidence>
<feature type="coiled-coil region" evidence="1">
    <location>
        <begin position="683"/>
        <end position="717"/>
    </location>
</feature>
<keyword evidence="1" id="KW-0175">Coiled coil</keyword>
<organism evidence="3 4">
    <name type="scientific">Aphis glycines</name>
    <name type="common">Soybean aphid</name>
    <dbReference type="NCBI Taxonomy" id="307491"/>
    <lineage>
        <taxon>Eukaryota</taxon>
        <taxon>Metazoa</taxon>
        <taxon>Ecdysozoa</taxon>
        <taxon>Arthropoda</taxon>
        <taxon>Hexapoda</taxon>
        <taxon>Insecta</taxon>
        <taxon>Pterygota</taxon>
        <taxon>Neoptera</taxon>
        <taxon>Paraneoptera</taxon>
        <taxon>Hemiptera</taxon>
        <taxon>Sternorrhyncha</taxon>
        <taxon>Aphidomorpha</taxon>
        <taxon>Aphidoidea</taxon>
        <taxon>Aphididae</taxon>
        <taxon>Aphidini</taxon>
        <taxon>Aphis</taxon>
        <taxon>Aphis</taxon>
    </lineage>
</organism>
<dbReference type="AlphaFoldDB" id="A0A6G0TUL8"/>
<feature type="region of interest" description="Disordered" evidence="2">
    <location>
        <begin position="732"/>
        <end position="756"/>
    </location>
</feature>